<evidence type="ECO:0000256" key="1">
    <source>
        <dbReference type="ARBA" id="ARBA00009744"/>
    </source>
</evidence>
<dbReference type="GO" id="GO:0009738">
    <property type="term" value="P:abscisic acid-activated signaling pathway"/>
    <property type="evidence" value="ECO:0007669"/>
    <property type="project" value="InterPro"/>
</dbReference>
<dbReference type="CDD" id="cd07816">
    <property type="entry name" value="Bet_v1-like"/>
    <property type="match status" value="1"/>
</dbReference>
<dbReference type="GO" id="GO:0004864">
    <property type="term" value="F:protein phosphatase inhibitor activity"/>
    <property type="evidence" value="ECO:0007669"/>
    <property type="project" value="InterPro"/>
</dbReference>
<dbReference type="PANTHER" id="PTHR31213:SF55">
    <property type="entry name" value="STRESS-INDUCED PROTEIN SAM22"/>
    <property type="match status" value="1"/>
</dbReference>
<dbReference type="InterPro" id="IPR023393">
    <property type="entry name" value="START-like_dom_sf"/>
</dbReference>
<evidence type="ECO:0000313" key="6">
    <source>
        <dbReference type="Proteomes" id="UP000288805"/>
    </source>
</evidence>
<protein>
    <submittedName>
        <fullName evidence="5">Major allergen Pru ar 1</fullName>
    </submittedName>
</protein>
<keyword evidence="3" id="KW-0568">Pathogenesis-related protein</keyword>
<dbReference type="FunFam" id="3.30.530.20:FF:000007">
    <property type="entry name" value="Major pollen allergen Bet v 1-A"/>
    <property type="match status" value="1"/>
</dbReference>
<comment type="similarity">
    <text evidence="1">Belongs to the BetVI family.</text>
</comment>
<gene>
    <name evidence="5" type="primary">PRU1_11</name>
    <name evidence="5" type="ORF">CK203_088940</name>
</gene>
<reference evidence="5 6" key="1">
    <citation type="journal article" date="2018" name="PLoS Genet.">
        <title>Population sequencing reveals clonal diversity and ancestral inbreeding in the grapevine cultivar Chardonnay.</title>
        <authorList>
            <person name="Roach M.J."/>
            <person name="Johnson D.L."/>
            <person name="Bohlmann J."/>
            <person name="van Vuuren H.J."/>
            <person name="Jones S.J."/>
            <person name="Pretorius I.S."/>
            <person name="Schmidt S.A."/>
            <person name="Borneman A.R."/>
        </authorList>
    </citation>
    <scope>NUCLEOTIDE SEQUENCE [LARGE SCALE GENOMIC DNA]</scope>
    <source>
        <strain evidence="6">cv. Chardonnay</strain>
        <tissue evidence="5">Leaf</tissue>
    </source>
</reference>
<dbReference type="GO" id="GO:0006952">
    <property type="term" value="P:defense response"/>
    <property type="evidence" value="ECO:0007669"/>
    <property type="project" value="UniProtKB-KW"/>
</dbReference>
<evidence type="ECO:0000313" key="5">
    <source>
        <dbReference type="EMBL" id="RVW39987.1"/>
    </source>
</evidence>
<dbReference type="GO" id="GO:0010427">
    <property type="term" value="F:abscisic acid binding"/>
    <property type="evidence" value="ECO:0007669"/>
    <property type="project" value="InterPro"/>
</dbReference>
<proteinExistence type="inferred from homology"/>
<dbReference type="Proteomes" id="UP000288805">
    <property type="component" value="Unassembled WGS sequence"/>
</dbReference>
<dbReference type="InterPro" id="IPR000916">
    <property type="entry name" value="Bet_v_I/MLP"/>
</dbReference>
<name>A0A438DX71_VITVI</name>
<accession>A0A438DX71</accession>
<evidence type="ECO:0000256" key="3">
    <source>
        <dbReference type="ARBA" id="ARBA00023265"/>
    </source>
</evidence>
<dbReference type="PANTHER" id="PTHR31213">
    <property type="entry name" value="OS08G0374000 PROTEIN-RELATED"/>
    <property type="match status" value="1"/>
</dbReference>
<dbReference type="InterPro" id="IPR024949">
    <property type="entry name" value="Bet_v_I_allergen"/>
</dbReference>
<dbReference type="PRINTS" id="PR00634">
    <property type="entry name" value="BETALLERGEN"/>
</dbReference>
<sequence>MGVITYEMEITSPIPPAKMFKAFVLDSDNLIPKICLRLSSVLKPLKEVEGSQFNYIKHRIDGINKENFTYSYSVIEGDALIGTLESFSYEVKLVEDPSARTPVNTTPKGTLRSQKTRSRLSKRRPWACTRLLKPTSWQILMPIKQSGPYSI</sequence>
<dbReference type="AlphaFoldDB" id="A0A438DX71"/>
<feature type="domain" description="Bet v I/Major latex protein" evidence="4">
    <location>
        <begin position="1"/>
        <end position="89"/>
    </location>
</feature>
<dbReference type="Gene3D" id="3.30.530.20">
    <property type="match status" value="1"/>
</dbReference>
<dbReference type="GO" id="GO:0038023">
    <property type="term" value="F:signaling receptor activity"/>
    <property type="evidence" value="ECO:0007669"/>
    <property type="project" value="InterPro"/>
</dbReference>
<dbReference type="InterPro" id="IPR050279">
    <property type="entry name" value="Plant_def-hormone_signal"/>
</dbReference>
<evidence type="ECO:0000256" key="2">
    <source>
        <dbReference type="ARBA" id="ARBA00022821"/>
    </source>
</evidence>
<keyword evidence="2" id="KW-0611">Plant defense</keyword>
<comment type="caution">
    <text evidence="5">The sequence shown here is derived from an EMBL/GenBank/DDBJ whole genome shotgun (WGS) entry which is preliminary data.</text>
</comment>
<dbReference type="EMBL" id="QGNW01001467">
    <property type="protein sequence ID" value="RVW39987.1"/>
    <property type="molecule type" value="Genomic_DNA"/>
</dbReference>
<evidence type="ECO:0000259" key="4">
    <source>
        <dbReference type="Pfam" id="PF00407"/>
    </source>
</evidence>
<dbReference type="SUPFAM" id="SSF55961">
    <property type="entry name" value="Bet v1-like"/>
    <property type="match status" value="1"/>
</dbReference>
<dbReference type="Pfam" id="PF00407">
    <property type="entry name" value="Bet_v_1"/>
    <property type="match status" value="1"/>
</dbReference>
<organism evidence="5 6">
    <name type="scientific">Vitis vinifera</name>
    <name type="common">Grape</name>
    <dbReference type="NCBI Taxonomy" id="29760"/>
    <lineage>
        <taxon>Eukaryota</taxon>
        <taxon>Viridiplantae</taxon>
        <taxon>Streptophyta</taxon>
        <taxon>Embryophyta</taxon>
        <taxon>Tracheophyta</taxon>
        <taxon>Spermatophyta</taxon>
        <taxon>Magnoliopsida</taxon>
        <taxon>eudicotyledons</taxon>
        <taxon>Gunneridae</taxon>
        <taxon>Pentapetalae</taxon>
        <taxon>rosids</taxon>
        <taxon>Vitales</taxon>
        <taxon>Vitaceae</taxon>
        <taxon>Viteae</taxon>
        <taxon>Vitis</taxon>
    </lineage>
</organism>